<keyword evidence="1" id="KW-0812">Transmembrane</keyword>
<keyword evidence="1" id="KW-1133">Transmembrane helix</keyword>
<evidence type="ECO:0000256" key="1">
    <source>
        <dbReference type="SAM" id="Phobius"/>
    </source>
</evidence>
<proteinExistence type="predicted"/>
<comment type="caution">
    <text evidence="2">The sequence shown here is derived from an EMBL/GenBank/DDBJ whole genome shotgun (WGS) entry which is preliminary data.</text>
</comment>
<dbReference type="PANTHER" id="PTHR37898">
    <property type="entry name" value="OS05G0540200 PROTEIN"/>
    <property type="match status" value="1"/>
</dbReference>
<gene>
    <name evidence="2" type="ORF">SAY87_018207</name>
</gene>
<feature type="transmembrane region" description="Helical" evidence="1">
    <location>
        <begin position="40"/>
        <end position="60"/>
    </location>
</feature>
<name>A0AAN7L3N1_9MYRT</name>
<dbReference type="AlphaFoldDB" id="A0AAN7L3N1"/>
<dbReference type="InterPro" id="IPR037759">
    <property type="entry name" value="At4g29660-like"/>
</dbReference>
<dbReference type="Proteomes" id="UP001345219">
    <property type="component" value="Chromosome 14"/>
</dbReference>
<evidence type="ECO:0000313" key="3">
    <source>
        <dbReference type="Proteomes" id="UP001345219"/>
    </source>
</evidence>
<dbReference type="EMBL" id="JAXIOK010000002">
    <property type="protein sequence ID" value="KAK4778020.1"/>
    <property type="molecule type" value="Genomic_DNA"/>
</dbReference>
<protein>
    <submittedName>
        <fullName evidence="2">Uncharacterized protein</fullName>
    </submittedName>
</protein>
<sequence>MIPYKWSSYLWRKYADHLYYGWKKNFLWIMLEPYRRPRSITPLVAIYVAGFYTGVVGAAITEQLYKEEYWEEHPGEYVPIMRPKCYYGPWRIYRGEELPPNM</sequence>
<reference evidence="2 3" key="1">
    <citation type="journal article" date="2023" name="Hortic Res">
        <title>Pangenome of water caltrop reveals structural variations and asymmetric subgenome divergence after allopolyploidization.</title>
        <authorList>
            <person name="Zhang X."/>
            <person name="Chen Y."/>
            <person name="Wang L."/>
            <person name="Yuan Y."/>
            <person name="Fang M."/>
            <person name="Shi L."/>
            <person name="Lu R."/>
            <person name="Comes H.P."/>
            <person name="Ma Y."/>
            <person name="Chen Y."/>
            <person name="Huang G."/>
            <person name="Zhou Y."/>
            <person name="Zheng Z."/>
            <person name="Qiu Y."/>
        </authorList>
    </citation>
    <scope>NUCLEOTIDE SEQUENCE [LARGE SCALE GENOMIC DNA]</scope>
    <source>
        <tissue evidence="2">Roots</tissue>
    </source>
</reference>
<evidence type="ECO:0000313" key="2">
    <source>
        <dbReference type="EMBL" id="KAK4778020.1"/>
    </source>
</evidence>
<organism evidence="2 3">
    <name type="scientific">Trapa incisa</name>
    <dbReference type="NCBI Taxonomy" id="236973"/>
    <lineage>
        <taxon>Eukaryota</taxon>
        <taxon>Viridiplantae</taxon>
        <taxon>Streptophyta</taxon>
        <taxon>Embryophyta</taxon>
        <taxon>Tracheophyta</taxon>
        <taxon>Spermatophyta</taxon>
        <taxon>Magnoliopsida</taxon>
        <taxon>eudicotyledons</taxon>
        <taxon>Gunneridae</taxon>
        <taxon>Pentapetalae</taxon>
        <taxon>rosids</taxon>
        <taxon>malvids</taxon>
        <taxon>Myrtales</taxon>
        <taxon>Lythraceae</taxon>
        <taxon>Trapa</taxon>
    </lineage>
</organism>
<accession>A0AAN7L3N1</accession>
<keyword evidence="1" id="KW-0472">Membrane</keyword>
<dbReference type="PANTHER" id="PTHR37898:SF1">
    <property type="entry name" value="OS05G0540200 PROTEIN"/>
    <property type="match status" value="1"/>
</dbReference>
<keyword evidence="3" id="KW-1185">Reference proteome</keyword>